<gene>
    <name evidence="2" type="ORF">WDS16_01700</name>
</gene>
<proteinExistence type="predicted"/>
<feature type="chain" id="PRO_5047314696" description="PASTA domain-containing protein" evidence="1">
    <location>
        <begin position="26"/>
        <end position="103"/>
    </location>
</feature>
<name>A0ABZ2PM09_9NOCA</name>
<evidence type="ECO:0000256" key="1">
    <source>
        <dbReference type="SAM" id="SignalP"/>
    </source>
</evidence>
<keyword evidence="3" id="KW-1185">Reference proteome</keyword>
<sequence length="103" mass="10650">MLIRGLGVACIACGIAVGGSWTAAAAIPILPPPSTVGLAEDEAIAELEGGGYSPWVISRNGGGPDCVVFNQSAVSDYKQVIKDGDIYEDDDEYTVFLAVNCTL</sequence>
<reference evidence="2 3" key="1">
    <citation type="submission" date="2024-03" db="EMBL/GenBank/DDBJ databases">
        <title>Natural products discovery in diverse microorganisms through a two-stage MS feature dereplication strategy.</title>
        <authorList>
            <person name="Zhang R."/>
        </authorList>
    </citation>
    <scope>NUCLEOTIDE SEQUENCE [LARGE SCALE GENOMIC DNA]</scope>
    <source>
        <strain evidence="2 3">18930</strain>
    </source>
</reference>
<dbReference type="RefSeq" id="WP_338890034.1">
    <property type="nucleotide sequence ID" value="NZ_CP147846.1"/>
</dbReference>
<organism evidence="2 3">
    <name type="scientific">Rhodococcus sovatensis</name>
    <dbReference type="NCBI Taxonomy" id="1805840"/>
    <lineage>
        <taxon>Bacteria</taxon>
        <taxon>Bacillati</taxon>
        <taxon>Actinomycetota</taxon>
        <taxon>Actinomycetes</taxon>
        <taxon>Mycobacteriales</taxon>
        <taxon>Nocardiaceae</taxon>
        <taxon>Rhodococcus</taxon>
    </lineage>
</organism>
<dbReference type="EMBL" id="CP147846">
    <property type="protein sequence ID" value="WXG69305.1"/>
    <property type="molecule type" value="Genomic_DNA"/>
</dbReference>
<keyword evidence="1" id="KW-0732">Signal</keyword>
<evidence type="ECO:0008006" key="4">
    <source>
        <dbReference type="Google" id="ProtNLM"/>
    </source>
</evidence>
<accession>A0ABZ2PM09</accession>
<protein>
    <recommendedName>
        <fullName evidence="4">PASTA domain-containing protein</fullName>
    </recommendedName>
</protein>
<evidence type="ECO:0000313" key="3">
    <source>
        <dbReference type="Proteomes" id="UP001432000"/>
    </source>
</evidence>
<evidence type="ECO:0000313" key="2">
    <source>
        <dbReference type="EMBL" id="WXG69305.1"/>
    </source>
</evidence>
<dbReference type="Proteomes" id="UP001432000">
    <property type="component" value="Chromosome"/>
</dbReference>
<feature type="signal peptide" evidence="1">
    <location>
        <begin position="1"/>
        <end position="25"/>
    </location>
</feature>